<protein>
    <recommendedName>
        <fullName evidence="3">Erythromycin esterase</fullName>
    </recommendedName>
</protein>
<name>A0ABM9PLF5_9FLAO</name>
<evidence type="ECO:0000313" key="2">
    <source>
        <dbReference type="Proteomes" id="UP001497602"/>
    </source>
</evidence>
<evidence type="ECO:0008006" key="3">
    <source>
        <dbReference type="Google" id="ProtNLM"/>
    </source>
</evidence>
<dbReference type="SUPFAM" id="SSF159501">
    <property type="entry name" value="EreA/ChaN-like"/>
    <property type="match status" value="1"/>
</dbReference>
<dbReference type="Proteomes" id="UP001497602">
    <property type="component" value="Unassembled WGS sequence"/>
</dbReference>
<accession>A0ABM9PLF5</accession>
<dbReference type="EMBL" id="CAXJRC010000015">
    <property type="protein sequence ID" value="CAL2106515.1"/>
    <property type="molecule type" value="Genomic_DNA"/>
</dbReference>
<sequence>MALKIKIGITFLVLILTQGVFAQNKIEYLSKNRVDLRSEKPNITETNFNIIGFGALHGSSKPYEAEMILVKSLLEKDMLDYYIIEANFSQAFFVQKYLETGDEKLLNKLTYAFQTMVSQEGTIQTYNHWKNIREILKKHPEKSIKVIGCDVVNEYEFPIKHILLLSKDDGNWTQRQVLEKAINQEGLNFTIWNEELNEKVKSFVKDYLSNKEKYSTQIDDIWTFNHIIQTINYNFQERREREKIIFDNYLVLKSKFNLENKKQFAKYGYGHLQKHREGNYPSFFTRLIENNIYSRENIITIIGYLTKSKVLWDKKHDKEQNYKGYTTKAGFGISDYWKEYFKGIKNLKKTKLSDLTIFKLNQENSPYLNGTDLVEIKMFLKDYNTTKLRGKNTLQFIDYAILISNSKEQVPIEEMK</sequence>
<evidence type="ECO:0000313" key="1">
    <source>
        <dbReference type="EMBL" id="CAL2106515.1"/>
    </source>
</evidence>
<organism evidence="1 2">
    <name type="scientific">Tenacibaculum vairaonense</name>
    <dbReference type="NCBI Taxonomy" id="3137860"/>
    <lineage>
        <taxon>Bacteria</taxon>
        <taxon>Pseudomonadati</taxon>
        <taxon>Bacteroidota</taxon>
        <taxon>Flavobacteriia</taxon>
        <taxon>Flavobacteriales</taxon>
        <taxon>Flavobacteriaceae</taxon>
        <taxon>Tenacibaculum</taxon>
    </lineage>
</organism>
<reference evidence="1 2" key="1">
    <citation type="submission" date="2024-05" db="EMBL/GenBank/DDBJ databases">
        <authorList>
            <person name="Duchaud E."/>
        </authorList>
    </citation>
    <scope>NUCLEOTIDE SEQUENCE [LARGE SCALE GENOMIC DNA]</scope>
    <source>
        <strain evidence="1">Ena-SAMPLE-TAB-13-05-2024-13:56:06:370-140305</strain>
    </source>
</reference>
<comment type="caution">
    <text evidence="1">The sequence shown here is derived from an EMBL/GenBank/DDBJ whole genome shotgun (WGS) entry which is preliminary data.</text>
</comment>
<gene>
    <name evidence="1" type="ORF">T190115A13A_230044</name>
</gene>
<dbReference type="RefSeq" id="WP_348738270.1">
    <property type="nucleotide sequence ID" value="NZ_CAXJRC010000015.1"/>
</dbReference>
<proteinExistence type="predicted"/>
<keyword evidence="2" id="KW-1185">Reference proteome</keyword>